<feature type="compositionally biased region" description="Acidic residues" evidence="1">
    <location>
        <begin position="54"/>
        <end position="68"/>
    </location>
</feature>
<dbReference type="AlphaFoldDB" id="A0A1Y2HIT5"/>
<protein>
    <submittedName>
        <fullName evidence="2">Uncharacterized protein</fullName>
    </submittedName>
</protein>
<proteinExistence type="predicted"/>
<evidence type="ECO:0000313" key="3">
    <source>
        <dbReference type="Proteomes" id="UP000193411"/>
    </source>
</evidence>
<dbReference type="Proteomes" id="UP000193411">
    <property type="component" value="Unassembled WGS sequence"/>
</dbReference>
<name>A0A1Y2HIT5_9FUNG</name>
<accession>A0A1Y2HIT5</accession>
<feature type="region of interest" description="Disordered" evidence="1">
    <location>
        <begin position="121"/>
        <end position="148"/>
    </location>
</feature>
<organism evidence="2 3">
    <name type="scientific">Catenaria anguillulae PL171</name>
    <dbReference type="NCBI Taxonomy" id="765915"/>
    <lineage>
        <taxon>Eukaryota</taxon>
        <taxon>Fungi</taxon>
        <taxon>Fungi incertae sedis</taxon>
        <taxon>Blastocladiomycota</taxon>
        <taxon>Blastocladiomycetes</taxon>
        <taxon>Blastocladiales</taxon>
        <taxon>Catenariaceae</taxon>
        <taxon>Catenaria</taxon>
    </lineage>
</organism>
<feature type="compositionally biased region" description="Basic and acidic residues" evidence="1">
    <location>
        <begin position="69"/>
        <end position="81"/>
    </location>
</feature>
<comment type="caution">
    <text evidence="2">The sequence shown here is derived from an EMBL/GenBank/DDBJ whole genome shotgun (WGS) entry which is preliminary data.</text>
</comment>
<gene>
    <name evidence="2" type="ORF">BCR44DRAFT_1146813</name>
</gene>
<evidence type="ECO:0000256" key="1">
    <source>
        <dbReference type="SAM" id="MobiDB-lite"/>
    </source>
</evidence>
<keyword evidence="3" id="KW-1185">Reference proteome</keyword>
<dbReference type="EMBL" id="MCFL01000027">
    <property type="protein sequence ID" value="ORZ34527.1"/>
    <property type="molecule type" value="Genomic_DNA"/>
</dbReference>
<feature type="compositionally biased region" description="Polar residues" evidence="1">
    <location>
        <begin position="1"/>
        <end position="11"/>
    </location>
</feature>
<evidence type="ECO:0000313" key="2">
    <source>
        <dbReference type="EMBL" id="ORZ34527.1"/>
    </source>
</evidence>
<feature type="region of interest" description="Disordered" evidence="1">
    <location>
        <begin position="1"/>
        <end position="108"/>
    </location>
</feature>
<reference evidence="2 3" key="1">
    <citation type="submission" date="2016-07" db="EMBL/GenBank/DDBJ databases">
        <title>Pervasive Adenine N6-methylation of Active Genes in Fungi.</title>
        <authorList>
            <consortium name="DOE Joint Genome Institute"/>
            <person name="Mondo S.J."/>
            <person name="Dannebaum R.O."/>
            <person name="Kuo R.C."/>
            <person name="Labutti K."/>
            <person name="Haridas S."/>
            <person name="Kuo A."/>
            <person name="Salamov A."/>
            <person name="Ahrendt S.R."/>
            <person name="Lipzen A."/>
            <person name="Sullivan W."/>
            <person name="Andreopoulos W.B."/>
            <person name="Clum A."/>
            <person name="Lindquist E."/>
            <person name="Daum C."/>
            <person name="Ramamoorthy G.K."/>
            <person name="Gryganskyi A."/>
            <person name="Culley D."/>
            <person name="Magnuson J.K."/>
            <person name="James T.Y."/>
            <person name="O'Malley M.A."/>
            <person name="Stajich J.E."/>
            <person name="Spatafora J.W."/>
            <person name="Visel A."/>
            <person name="Grigoriev I.V."/>
        </authorList>
    </citation>
    <scope>NUCLEOTIDE SEQUENCE [LARGE SCALE GENOMIC DNA]</scope>
    <source>
        <strain evidence="2 3">PL171</strain>
    </source>
</reference>
<sequence>MDVFSSGSPMESVTALAVPSASSHKAPSVDALARDDSVQPPPLSDLLGSRLAEQEADADAGAPDNEEHDLDKPLTDDRTTDGIDMGGPSSLVLPSDIGNDPADVVDDEEIRALAEEFGVAELFDPTADGDNDQDQPLKSAQGSVGGEARDGEFASAEDLANTEDPELSMPFRSADASAVDEISASQAELASKLRSLELEEEAMLREVAASGKPGKPVVAYELSLSELGAMGTATDMSGFEATNSTDLLARLAQEEEELMAQIQQDSYGVDEDCRPVVIAGKEQGIGSGRRLGQRRRVWPQALASAVEWQAGWECSCRSFCFRTT</sequence>